<sequence length="236" mass="26958">MQNDDQADEICVPEVEKVRRPRLHDTLVEELRRLIVEGVLGIGAKLNERELCEMLGISRTPLREALKALEVDGLIETIPNRGAFVKTMSDQELRENFELMSGLEALSGELACARITEHEIAEIRALHLSMVACRARHDLAGYYARNQAIHDRINEAARNQVLRGVYMAVNRRLQAARFRSNFRSAKWDHAINDHEEMLEALDSRDGIRLATILRQHLLDKRDTVLLETRADFTLNA</sequence>
<keyword evidence="6" id="KW-1185">Reference proteome</keyword>
<dbReference type="SMART" id="SM00345">
    <property type="entry name" value="HTH_GNTR"/>
    <property type="match status" value="1"/>
</dbReference>
<feature type="domain" description="HTH gntR-type" evidence="4">
    <location>
        <begin position="21"/>
        <end position="88"/>
    </location>
</feature>
<dbReference type="Gene3D" id="1.20.120.530">
    <property type="entry name" value="GntR ligand-binding domain-like"/>
    <property type="match status" value="1"/>
</dbReference>
<dbReference type="InterPro" id="IPR000524">
    <property type="entry name" value="Tscrpt_reg_HTH_GntR"/>
</dbReference>
<dbReference type="SMART" id="SM00895">
    <property type="entry name" value="FCD"/>
    <property type="match status" value="1"/>
</dbReference>
<evidence type="ECO:0000259" key="4">
    <source>
        <dbReference type="PROSITE" id="PS50949"/>
    </source>
</evidence>
<dbReference type="CDD" id="cd07377">
    <property type="entry name" value="WHTH_GntR"/>
    <property type="match status" value="1"/>
</dbReference>
<dbReference type="Pfam" id="PF00392">
    <property type="entry name" value="GntR"/>
    <property type="match status" value="1"/>
</dbReference>
<dbReference type="PANTHER" id="PTHR43537">
    <property type="entry name" value="TRANSCRIPTIONAL REGULATOR, GNTR FAMILY"/>
    <property type="match status" value="1"/>
</dbReference>
<evidence type="ECO:0000313" key="5">
    <source>
        <dbReference type="EMBL" id="EIM96385.1"/>
    </source>
</evidence>
<dbReference type="RefSeq" id="WP_007589242.1">
    <property type="nucleotide sequence ID" value="NZ_AKAU01000195.1"/>
</dbReference>
<dbReference type="InterPro" id="IPR008920">
    <property type="entry name" value="TF_FadR/GntR_C"/>
</dbReference>
<dbReference type="SUPFAM" id="SSF46785">
    <property type="entry name" value="Winged helix' DNA-binding domain"/>
    <property type="match status" value="1"/>
</dbReference>
<comment type="caution">
    <text evidence="5">The sequence shown here is derived from an EMBL/GenBank/DDBJ whole genome shotgun (WGS) entry which is preliminary data.</text>
</comment>
<organism evidence="5 6">
    <name type="scientific">Paraburkholderia hospita</name>
    <dbReference type="NCBI Taxonomy" id="169430"/>
    <lineage>
        <taxon>Bacteria</taxon>
        <taxon>Pseudomonadati</taxon>
        <taxon>Pseudomonadota</taxon>
        <taxon>Betaproteobacteria</taxon>
        <taxon>Burkholderiales</taxon>
        <taxon>Burkholderiaceae</taxon>
        <taxon>Paraburkholderia</taxon>
    </lineage>
</organism>
<gene>
    <name evidence="5" type="ORF">WQE_34551</name>
</gene>
<evidence type="ECO:0000256" key="1">
    <source>
        <dbReference type="ARBA" id="ARBA00023015"/>
    </source>
</evidence>
<proteinExistence type="predicted"/>
<keyword evidence="1" id="KW-0805">Transcription regulation</keyword>
<dbReference type="InterPro" id="IPR036388">
    <property type="entry name" value="WH-like_DNA-bd_sf"/>
</dbReference>
<accession>A0ABN0FCG8</accession>
<protein>
    <submittedName>
        <fullName evidence="5">GntR family transcriptional regulator</fullName>
    </submittedName>
</protein>
<dbReference type="PANTHER" id="PTHR43537:SF50">
    <property type="entry name" value="TRANSCRIPTIONAL REGULATORY PROTEIN"/>
    <property type="match status" value="1"/>
</dbReference>
<evidence type="ECO:0000313" key="6">
    <source>
        <dbReference type="Proteomes" id="UP000004980"/>
    </source>
</evidence>
<dbReference type="EMBL" id="AKAU01000195">
    <property type="protein sequence ID" value="EIM96385.1"/>
    <property type="molecule type" value="Genomic_DNA"/>
</dbReference>
<dbReference type="SUPFAM" id="SSF48008">
    <property type="entry name" value="GntR ligand-binding domain-like"/>
    <property type="match status" value="1"/>
</dbReference>
<keyword evidence="2" id="KW-0238">DNA-binding</keyword>
<dbReference type="InterPro" id="IPR036390">
    <property type="entry name" value="WH_DNA-bd_sf"/>
</dbReference>
<dbReference type="Pfam" id="PF07729">
    <property type="entry name" value="FCD"/>
    <property type="match status" value="1"/>
</dbReference>
<dbReference type="Gene3D" id="1.10.10.10">
    <property type="entry name" value="Winged helix-like DNA-binding domain superfamily/Winged helix DNA-binding domain"/>
    <property type="match status" value="1"/>
</dbReference>
<dbReference type="PRINTS" id="PR00035">
    <property type="entry name" value="HTHGNTR"/>
</dbReference>
<dbReference type="PROSITE" id="PS50949">
    <property type="entry name" value="HTH_GNTR"/>
    <property type="match status" value="1"/>
</dbReference>
<evidence type="ECO:0000256" key="2">
    <source>
        <dbReference type="ARBA" id="ARBA00023125"/>
    </source>
</evidence>
<name>A0ABN0FCG8_9BURK</name>
<dbReference type="InterPro" id="IPR011711">
    <property type="entry name" value="GntR_C"/>
</dbReference>
<reference evidence="5 6" key="1">
    <citation type="journal article" date="2012" name="J. Bacteriol.">
        <title>Draft Genome Sequence of the Soil Bacterium Burkholderia terrae Strain BS001, Which Interacts with Fungal Surface Structures.</title>
        <authorList>
            <person name="Nazir R."/>
            <person name="Hansen M.A."/>
            <person name="Sorensen S."/>
            <person name="van Elsas J.D."/>
        </authorList>
    </citation>
    <scope>NUCLEOTIDE SEQUENCE [LARGE SCALE GENOMIC DNA]</scope>
    <source>
        <strain evidence="5 6">BS001</strain>
    </source>
</reference>
<evidence type="ECO:0000256" key="3">
    <source>
        <dbReference type="ARBA" id="ARBA00023163"/>
    </source>
</evidence>
<keyword evidence="3" id="KW-0804">Transcription</keyword>
<dbReference type="Proteomes" id="UP000004980">
    <property type="component" value="Unassembled WGS sequence"/>
</dbReference>